<evidence type="ECO:0000256" key="1">
    <source>
        <dbReference type="SAM" id="Coils"/>
    </source>
</evidence>
<dbReference type="EMBL" id="RPEM01000006">
    <property type="protein sequence ID" value="TGD43282.1"/>
    <property type="molecule type" value="Genomic_DNA"/>
</dbReference>
<evidence type="ECO:0000256" key="2">
    <source>
        <dbReference type="SAM" id="MobiDB-lite"/>
    </source>
</evidence>
<evidence type="ECO:0008006" key="5">
    <source>
        <dbReference type="Google" id="ProtNLM"/>
    </source>
</evidence>
<protein>
    <recommendedName>
        <fullName evidence="5">Inner membrane protein</fullName>
    </recommendedName>
</protein>
<gene>
    <name evidence="3" type="ORF">EEB11_10740</name>
</gene>
<evidence type="ECO:0000313" key="3">
    <source>
        <dbReference type="EMBL" id="TGD43282.1"/>
    </source>
</evidence>
<keyword evidence="4" id="KW-1185">Reference proteome</keyword>
<feature type="coiled-coil region" evidence="1">
    <location>
        <begin position="227"/>
        <end position="261"/>
    </location>
</feature>
<sequence>MAKRPPSNPSEEADLVKPADDLAPADSTGEAVPEAVTVEPVALDEPPRTEAAAHDEIPLATDTEDSVVPEADRPAPQTTAPPPEKSGGGGFLGTALGGVVAAAAGYALAIFVPLPGMGISDAPPVATQADLQALAGRIEALESAPAPDSRLEDRLAALEARSEPEAAPQPDLSPLTDSLTGLESRIAAIESRPAALSGEGVPADLVALVEQLRAEIAEIQSSGASSSADIEALAAQTEERLAQAEAQAASLRAEAEATAQRAVTAAALSRLQAALESGAPFSGALADLSGTEVPPSLSALAETGVPSRKLLEDGFPAAARAALDASRRADMGDGWTERLGSLFQATTGVRSLTPREGTDPDAVLSRAEAAVATGDLAQALAELQGLPPEGLAEMAEWSALAQQRLTALEAVASLSAAVKE</sequence>
<dbReference type="Proteomes" id="UP000297741">
    <property type="component" value="Unassembled WGS sequence"/>
</dbReference>
<dbReference type="RefSeq" id="WP_135431169.1">
    <property type="nucleotide sequence ID" value="NZ_RPEM01000006.1"/>
</dbReference>
<proteinExistence type="predicted"/>
<feature type="compositionally biased region" description="Basic and acidic residues" evidence="2">
    <location>
        <begin position="45"/>
        <end position="57"/>
    </location>
</feature>
<name>A0ABY2KLA9_9RHOB</name>
<accession>A0ABY2KLA9</accession>
<dbReference type="Gene3D" id="1.10.287.1490">
    <property type="match status" value="1"/>
</dbReference>
<keyword evidence="1" id="KW-0175">Coiled coil</keyword>
<organism evidence="3 4">
    <name type="scientific">Pseudotabrizicola sediminis</name>
    <dbReference type="NCBI Taxonomy" id="2486418"/>
    <lineage>
        <taxon>Bacteria</taxon>
        <taxon>Pseudomonadati</taxon>
        <taxon>Pseudomonadota</taxon>
        <taxon>Alphaproteobacteria</taxon>
        <taxon>Rhodobacterales</taxon>
        <taxon>Paracoccaceae</taxon>
        <taxon>Pseudotabrizicola</taxon>
    </lineage>
</organism>
<feature type="region of interest" description="Disordered" evidence="2">
    <location>
        <begin position="1"/>
        <end position="89"/>
    </location>
</feature>
<comment type="caution">
    <text evidence="3">The sequence shown here is derived from an EMBL/GenBank/DDBJ whole genome shotgun (WGS) entry which is preliminary data.</text>
</comment>
<evidence type="ECO:0000313" key="4">
    <source>
        <dbReference type="Proteomes" id="UP000297741"/>
    </source>
</evidence>
<feature type="compositionally biased region" description="Low complexity" evidence="2">
    <location>
        <begin position="30"/>
        <end position="41"/>
    </location>
</feature>
<reference evidence="3 4" key="1">
    <citation type="submission" date="2018-11" db="EMBL/GenBank/DDBJ databases">
        <title>Tabrizicola sp. isolated from sediment of alpine lake.</title>
        <authorList>
            <person name="Liu Z."/>
        </authorList>
    </citation>
    <scope>NUCLEOTIDE SEQUENCE [LARGE SCALE GENOMIC DNA]</scope>
    <source>
        <strain evidence="3 4">DRYC-M-16</strain>
    </source>
</reference>